<dbReference type="PANTHER" id="PTHR12515:SF5">
    <property type="entry name" value="PROTEIN SMAUG"/>
    <property type="match status" value="1"/>
</dbReference>
<dbReference type="VEuPathDB" id="FungiDB:AMAG_04548"/>
<dbReference type="GO" id="GO:0000932">
    <property type="term" value="C:P-body"/>
    <property type="evidence" value="ECO:0007669"/>
    <property type="project" value="TreeGrafter"/>
</dbReference>
<evidence type="ECO:0000259" key="4">
    <source>
        <dbReference type="Pfam" id="PF25479"/>
    </source>
</evidence>
<feature type="region of interest" description="Disordered" evidence="3">
    <location>
        <begin position="305"/>
        <end position="346"/>
    </location>
</feature>
<dbReference type="Proteomes" id="UP000054350">
    <property type="component" value="Unassembled WGS sequence"/>
</dbReference>
<evidence type="ECO:0000313" key="5">
    <source>
        <dbReference type="EMBL" id="KNE57689.1"/>
    </source>
</evidence>
<reference evidence="5 6" key="1">
    <citation type="submission" date="2009-11" db="EMBL/GenBank/DDBJ databases">
        <title>Annotation of Allomyces macrogynus ATCC 38327.</title>
        <authorList>
            <consortium name="The Broad Institute Genome Sequencing Platform"/>
            <person name="Russ C."/>
            <person name="Cuomo C."/>
            <person name="Burger G."/>
            <person name="Gray M.W."/>
            <person name="Holland P.W.H."/>
            <person name="King N."/>
            <person name="Lang F.B.F."/>
            <person name="Roger A.J."/>
            <person name="Ruiz-Trillo I."/>
            <person name="Young S.K."/>
            <person name="Zeng Q."/>
            <person name="Gargeya S."/>
            <person name="Fitzgerald M."/>
            <person name="Haas B."/>
            <person name="Abouelleil A."/>
            <person name="Alvarado L."/>
            <person name="Arachchi H.M."/>
            <person name="Berlin A."/>
            <person name="Chapman S.B."/>
            <person name="Gearin G."/>
            <person name="Goldberg J."/>
            <person name="Griggs A."/>
            <person name="Gujja S."/>
            <person name="Hansen M."/>
            <person name="Heiman D."/>
            <person name="Howarth C."/>
            <person name="Larimer J."/>
            <person name="Lui A."/>
            <person name="MacDonald P.J.P."/>
            <person name="McCowen C."/>
            <person name="Montmayeur A."/>
            <person name="Murphy C."/>
            <person name="Neiman D."/>
            <person name="Pearson M."/>
            <person name="Priest M."/>
            <person name="Roberts A."/>
            <person name="Saif S."/>
            <person name="Shea T."/>
            <person name="Sisk P."/>
            <person name="Stolte C."/>
            <person name="Sykes S."/>
            <person name="Wortman J."/>
            <person name="Nusbaum C."/>
            <person name="Birren B."/>
        </authorList>
    </citation>
    <scope>NUCLEOTIDE SEQUENCE [LARGE SCALE GENOMIC DNA]</scope>
    <source>
        <strain evidence="5 6">ATCC 38327</strain>
    </source>
</reference>
<feature type="region of interest" description="Disordered" evidence="3">
    <location>
        <begin position="21"/>
        <end position="48"/>
    </location>
</feature>
<dbReference type="Pfam" id="PF25479">
    <property type="entry name" value="Vts1"/>
    <property type="match status" value="1"/>
</dbReference>
<name>A0A0L0S5P9_ALLM3</name>
<evidence type="ECO:0000256" key="1">
    <source>
        <dbReference type="ARBA" id="ARBA00004496"/>
    </source>
</evidence>
<evidence type="ECO:0000256" key="3">
    <source>
        <dbReference type="SAM" id="MobiDB-lite"/>
    </source>
</evidence>
<dbReference type="EMBL" id="GG745332">
    <property type="protein sequence ID" value="KNE57688.1"/>
    <property type="molecule type" value="Genomic_DNA"/>
</dbReference>
<evidence type="ECO:0000313" key="6">
    <source>
        <dbReference type="Proteomes" id="UP000054350"/>
    </source>
</evidence>
<dbReference type="GO" id="GO:0000289">
    <property type="term" value="P:nuclear-transcribed mRNA poly(A) tail shortening"/>
    <property type="evidence" value="ECO:0007669"/>
    <property type="project" value="TreeGrafter"/>
</dbReference>
<feature type="compositionally biased region" description="Low complexity" evidence="3">
    <location>
        <begin position="409"/>
        <end position="418"/>
    </location>
</feature>
<accession>A0A0L0S5P9</accession>
<proteinExistence type="predicted"/>
<feature type="domain" description="RNA-binding protein vts1-like alpha-helical" evidence="4">
    <location>
        <begin position="120"/>
        <end position="163"/>
    </location>
</feature>
<keyword evidence="2" id="KW-0963">Cytoplasm</keyword>
<reference evidence="6" key="2">
    <citation type="submission" date="2009-11" db="EMBL/GenBank/DDBJ databases">
        <title>The Genome Sequence of Allomyces macrogynus strain ATCC 38327.</title>
        <authorList>
            <consortium name="The Broad Institute Genome Sequencing Platform"/>
            <person name="Russ C."/>
            <person name="Cuomo C."/>
            <person name="Shea T."/>
            <person name="Young S.K."/>
            <person name="Zeng Q."/>
            <person name="Koehrsen M."/>
            <person name="Haas B."/>
            <person name="Borodovsky M."/>
            <person name="Guigo R."/>
            <person name="Alvarado L."/>
            <person name="Berlin A."/>
            <person name="Borenstein D."/>
            <person name="Chen Z."/>
            <person name="Engels R."/>
            <person name="Freedman E."/>
            <person name="Gellesch M."/>
            <person name="Goldberg J."/>
            <person name="Griggs A."/>
            <person name="Gujja S."/>
            <person name="Heiman D."/>
            <person name="Hepburn T."/>
            <person name="Howarth C."/>
            <person name="Jen D."/>
            <person name="Larson L."/>
            <person name="Lewis B."/>
            <person name="Mehta T."/>
            <person name="Park D."/>
            <person name="Pearson M."/>
            <person name="Roberts A."/>
            <person name="Saif S."/>
            <person name="Shenoy N."/>
            <person name="Sisk P."/>
            <person name="Stolte C."/>
            <person name="Sykes S."/>
            <person name="Walk T."/>
            <person name="White J."/>
            <person name="Yandava C."/>
            <person name="Burger G."/>
            <person name="Gray M.W."/>
            <person name="Holland P.W.H."/>
            <person name="King N."/>
            <person name="Lang F.B.F."/>
            <person name="Roger A.J."/>
            <person name="Ruiz-Trillo I."/>
            <person name="Lander E."/>
            <person name="Nusbaum C."/>
        </authorList>
    </citation>
    <scope>NUCLEOTIDE SEQUENCE [LARGE SCALE GENOMIC DNA]</scope>
    <source>
        <strain evidence="6">ATCC 38327</strain>
    </source>
</reference>
<feature type="region of interest" description="Disordered" evidence="3">
    <location>
        <begin position="452"/>
        <end position="489"/>
    </location>
</feature>
<feature type="region of interest" description="Disordered" evidence="3">
    <location>
        <begin position="236"/>
        <end position="256"/>
    </location>
</feature>
<dbReference type="AlphaFoldDB" id="A0A0L0S5P9"/>
<dbReference type="PANTHER" id="PTHR12515">
    <property type="entry name" value="STERILE ALPHA MOTIF DOMAIN CONTAINING PROTEIN 4-RELATED"/>
    <property type="match status" value="1"/>
</dbReference>
<comment type="subcellular location">
    <subcellularLocation>
        <location evidence="1">Cytoplasm</location>
    </subcellularLocation>
</comment>
<protein>
    <recommendedName>
        <fullName evidence="4">RNA-binding protein vts1-like alpha-helical domain-containing protein</fullName>
    </recommendedName>
</protein>
<evidence type="ECO:0000256" key="2">
    <source>
        <dbReference type="ARBA" id="ARBA00022490"/>
    </source>
</evidence>
<dbReference type="eggNOG" id="KOG3791">
    <property type="taxonomic scope" value="Eukaryota"/>
</dbReference>
<sequence>MPNFRYSSASTATGAAAGTTAPTAFGSAGPGSPQAAARPRSTATSDLGGSGSGYASALGLGMGLPAPGGSSSASVLSAGAASSYYARDAQLVDAYARQLDALDEMRHVGVLDAAFREELMAIEDWFRVLSDMERATALYTLLQYVSPAQIRFFLGVLQQMARRMDPQSVLFSPMASERGDGSRPTSMFTESDLSATASSLSNDALHDKLMQVQHAHQRAATAAAAAAMAARTATSLPASSTVSPNVPHGARGGGTSALDRLARDFDATLHIHDPTGAPTLYPPPRTGSALAAGAAMAAVHDPWSVPTPAPVGDRSASPLPRPPTRGASAVSRPVSPIGRAASPLPPPPSALATGAYYAAPQAQAAQAAQAAQMQHQLAQQQAQMQAQFAAMYRYNLAAAFPGAAAAGYSAAASPAGSPRLAPTSASGRAVPRRRHSSLTRRRPTRFMLVTAGTRGRSPRTATGARRRGTTPTTITGGTRRTAARPVVPRASRARAPEVGFRRRRFHRRRPPTRASCRTILISRCSRICRRGCAVCGCTSTRRSWNTCIGGLWWPWMRTGSRRSGCRRRVRGPSS</sequence>
<dbReference type="OrthoDB" id="2155283at2759"/>
<dbReference type="InterPro" id="IPR050897">
    <property type="entry name" value="SMAUG/VTS1_RNA-bind"/>
</dbReference>
<dbReference type="InterPro" id="IPR057327">
    <property type="entry name" value="Vts1_dom"/>
</dbReference>
<feature type="region of interest" description="Disordered" evidence="3">
    <location>
        <begin position="409"/>
        <end position="438"/>
    </location>
</feature>
<keyword evidence="6" id="KW-1185">Reference proteome</keyword>
<dbReference type="EMBL" id="GG745332">
    <property type="protein sequence ID" value="KNE57689.1"/>
    <property type="molecule type" value="Genomic_DNA"/>
</dbReference>
<gene>
    <name evidence="5" type="ORF">AMAG_04548</name>
</gene>
<organism evidence="5 6">
    <name type="scientific">Allomyces macrogynus (strain ATCC 38327)</name>
    <name type="common">Allomyces javanicus var. macrogynus</name>
    <dbReference type="NCBI Taxonomy" id="578462"/>
    <lineage>
        <taxon>Eukaryota</taxon>
        <taxon>Fungi</taxon>
        <taxon>Fungi incertae sedis</taxon>
        <taxon>Blastocladiomycota</taxon>
        <taxon>Blastocladiomycetes</taxon>
        <taxon>Blastocladiales</taxon>
        <taxon>Blastocladiaceae</taxon>
        <taxon>Allomyces</taxon>
    </lineage>
</organism>
<dbReference type="GO" id="GO:0003729">
    <property type="term" value="F:mRNA binding"/>
    <property type="evidence" value="ECO:0007669"/>
    <property type="project" value="TreeGrafter"/>
</dbReference>